<name>A0A7L3VDN5_MOLAT</name>
<dbReference type="InterPro" id="IPR026163">
    <property type="entry name" value="Nckap5l"/>
</dbReference>
<feature type="domain" description="Nck-associated protein 5 C-terminal" evidence="3">
    <location>
        <begin position="834"/>
        <end position="900"/>
    </location>
</feature>
<dbReference type="PANTHER" id="PTHR21740:SF3">
    <property type="entry name" value="NCK-ASSOCIATED PROTEIN 5-LIKE"/>
    <property type="match status" value="1"/>
</dbReference>
<feature type="non-terminal residue" evidence="4">
    <location>
        <position position="1"/>
    </location>
</feature>
<dbReference type="GO" id="GO:0007019">
    <property type="term" value="P:microtubule depolymerization"/>
    <property type="evidence" value="ECO:0007669"/>
    <property type="project" value="TreeGrafter"/>
</dbReference>
<feature type="compositionally biased region" description="Low complexity" evidence="2">
    <location>
        <begin position="765"/>
        <end position="787"/>
    </location>
</feature>
<feature type="compositionally biased region" description="Basic and acidic residues" evidence="2">
    <location>
        <begin position="754"/>
        <end position="763"/>
    </location>
</feature>
<evidence type="ECO:0000256" key="1">
    <source>
        <dbReference type="SAM" id="Coils"/>
    </source>
</evidence>
<feature type="region of interest" description="Disordered" evidence="2">
    <location>
        <begin position="244"/>
        <end position="571"/>
    </location>
</feature>
<feature type="compositionally biased region" description="Low complexity" evidence="2">
    <location>
        <begin position="1039"/>
        <end position="1054"/>
    </location>
</feature>
<sequence length="1054" mass="109607">AENSALAQANENQRETYERCLDEVANHVVQALLNQKDLREECIKLKKRVFELERQNQVLSDLFQQKLQLSTGSLPQVCLGLHWGLGGEPIAPDVPVPIPKPLVSSSVFPECPPLLPGGLSARCSQGDGALSPQVLPPVPSGSPGLSPGAPPLDALSPFFKKKAQILEVLRKLEETDPLLGPPPASPGSPEPCTALAWPPCPLRGPGAAGAWRGTEGSPCSSPEEAGPPRGALLSALAERLLRGEGGGCCRRNGEAPGGPPRQRRGEHPAFLGLYTGGEESPEGGFTPISPVPNPLPSPSKVLKLPPPPPAGLRLSPQLAHPSKIPCRGAHPEASPVLSRRPSPDAAPEPGSTEPPAFPHTFEAVEQPPGPPAPAAGGERAAASPPSSRRGTGGSAPCRRPGKKPPEPGYLPFKERLAALGKLRGAEGREPPGPGRPERGHGAELRPPPRGGLGGSLKHPEPAHGAEPLARCYSSGSMGDPGKAGGKSRPGTGRTPSRTPPTPPAKTSRSPHGSPTKLPTKAGKAAGAPRGEEQPVGAKAGGGPHKTPADPAEPTGPAASGAGHSAIEEKVMKGIEENVLRLQGQERAPGAEAKGKAAGLASWFGLRRSKLPALSRRGDGGRGREWAGTPAPLRREVKLAARKLEAESLNISKLMEKAEDLRKALREEHAFLQGLALEKGRPRGPPRGPGPLPVMYQEVTAETFMQQLLDRVDGKDVPYDTRLEHKRELCDLRRVPPDAKEPRLCRPPRNGIVGHLREPSDKVRTPQASAPGGPRSPSASASPQVPDVALRDELPSDESLSESGTGQHFAGEGVMGSLGWRGCTRMSSSTHPSPCAAACGSLTRTLDSGIGTFPPPDYGGVPAKSTPKPRGRPEPLPGAVPAAVTKVPRKARTLEREVPSAEELLVPGKHRSGPGCRLPAPPSSHGHRAAPQDTGDEARKPRRVQQSKNWTFPNAKACGAADPFVCPPGGLEGLHRPAPVCSPGGHRGASPEVPPPLPPALSASSSRTPSASDVGDEGSTEARSRDGGHGPAGLEHSESLSDSLYDSLSSCGSQG</sequence>
<feature type="coiled-coil region" evidence="1">
    <location>
        <begin position="640"/>
        <end position="674"/>
    </location>
</feature>
<organism evidence="4 5">
    <name type="scientific">Molothrus ater</name>
    <name type="common">Brown-headed cowbird</name>
    <dbReference type="NCBI Taxonomy" id="84834"/>
    <lineage>
        <taxon>Eukaryota</taxon>
        <taxon>Metazoa</taxon>
        <taxon>Chordata</taxon>
        <taxon>Craniata</taxon>
        <taxon>Vertebrata</taxon>
        <taxon>Euteleostomi</taxon>
        <taxon>Archelosauria</taxon>
        <taxon>Archosauria</taxon>
        <taxon>Dinosauria</taxon>
        <taxon>Saurischia</taxon>
        <taxon>Theropoda</taxon>
        <taxon>Coelurosauria</taxon>
        <taxon>Aves</taxon>
        <taxon>Neognathae</taxon>
        <taxon>Neoaves</taxon>
        <taxon>Telluraves</taxon>
        <taxon>Australaves</taxon>
        <taxon>Passeriformes</taxon>
        <taxon>Passeroidea</taxon>
        <taxon>Icteridae</taxon>
        <taxon>Molothrus</taxon>
    </lineage>
</organism>
<dbReference type="AlphaFoldDB" id="A0A7L3VDN5"/>
<dbReference type="EMBL" id="VZUF01142745">
    <property type="protein sequence ID" value="NXV62039.1"/>
    <property type="molecule type" value="Genomic_DNA"/>
</dbReference>
<evidence type="ECO:0000313" key="5">
    <source>
        <dbReference type="Proteomes" id="UP000553862"/>
    </source>
</evidence>
<reference evidence="4 5" key="1">
    <citation type="submission" date="2019-09" db="EMBL/GenBank/DDBJ databases">
        <title>Bird 10,000 Genomes (B10K) Project - Family phase.</title>
        <authorList>
            <person name="Zhang G."/>
        </authorList>
    </citation>
    <scope>NUCLEOTIDE SEQUENCE [LARGE SCALE GENOMIC DNA]</scope>
    <source>
        <strain evidence="4">OUT-0049</strain>
        <tissue evidence="4">Muscle</tissue>
    </source>
</reference>
<dbReference type="PANTHER" id="PTHR21740">
    <property type="entry name" value="NCK-ASSOCIATED PROTEIN 5"/>
    <property type="match status" value="1"/>
</dbReference>
<comment type="caution">
    <text evidence="4">The sequence shown here is derived from an EMBL/GenBank/DDBJ whole genome shotgun (WGS) entry which is preliminary data.</text>
</comment>
<dbReference type="GO" id="GO:0001578">
    <property type="term" value="P:microtubule bundle formation"/>
    <property type="evidence" value="ECO:0007669"/>
    <property type="project" value="TreeGrafter"/>
</dbReference>
<accession>A0A7L3VDN5</accession>
<feature type="region of interest" description="Disordered" evidence="2">
    <location>
        <begin position="846"/>
        <end position="1054"/>
    </location>
</feature>
<keyword evidence="1" id="KW-0175">Coiled coil</keyword>
<evidence type="ECO:0000256" key="2">
    <source>
        <dbReference type="SAM" id="MobiDB-lite"/>
    </source>
</evidence>
<dbReference type="Proteomes" id="UP000553862">
    <property type="component" value="Unassembled WGS sequence"/>
</dbReference>
<feature type="region of interest" description="Disordered" evidence="2">
    <location>
        <begin position="736"/>
        <end position="812"/>
    </location>
</feature>
<dbReference type="InterPro" id="IPR032769">
    <property type="entry name" value="NCKAP5_C"/>
</dbReference>
<dbReference type="GO" id="GO:0035371">
    <property type="term" value="C:microtubule plus-end"/>
    <property type="evidence" value="ECO:0007669"/>
    <property type="project" value="TreeGrafter"/>
</dbReference>
<keyword evidence="5" id="KW-1185">Reference proteome</keyword>
<feature type="region of interest" description="Disordered" evidence="2">
    <location>
        <begin position="124"/>
        <end position="149"/>
    </location>
</feature>
<evidence type="ECO:0000259" key="3">
    <source>
        <dbReference type="Pfam" id="PF15246"/>
    </source>
</evidence>
<feature type="non-terminal residue" evidence="4">
    <location>
        <position position="1054"/>
    </location>
</feature>
<proteinExistence type="predicted"/>
<feature type="compositionally biased region" description="Low complexity" evidence="2">
    <location>
        <begin position="374"/>
        <end position="389"/>
    </location>
</feature>
<feature type="compositionally biased region" description="Basic and acidic residues" evidence="2">
    <location>
        <begin position="423"/>
        <end position="443"/>
    </location>
</feature>
<feature type="region of interest" description="Disordered" evidence="2">
    <location>
        <begin position="203"/>
        <end position="230"/>
    </location>
</feature>
<feature type="compositionally biased region" description="Low complexity" evidence="2">
    <location>
        <begin position="999"/>
        <end position="1011"/>
    </location>
</feature>
<gene>
    <name evidence="4" type="primary">Nckap5l</name>
    <name evidence="4" type="ORF">MOLATE_R16975</name>
</gene>
<feature type="domain" description="Nck-associated protein 5 C-terminal" evidence="3">
    <location>
        <begin position="563"/>
        <end position="810"/>
    </location>
</feature>
<dbReference type="Pfam" id="PF15246">
    <property type="entry name" value="NCKAP5"/>
    <property type="match status" value="2"/>
</dbReference>
<evidence type="ECO:0000313" key="4">
    <source>
        <dbReference type="EMBL" id="NXV62039.1"/>
    </source>
</evidence>
<protein>
    <submittedName>
        <fullName evidence="4">NCK5L protein</fullName>
    </submittedName>
</protein>